<keyword evidence="6" id="KW-1185">Reference proteome</keyword>
<dbReference type="InterPro" id="IPR036638">
    <property type="entry name" value="HLH_DNA-bd_sf"/>
</dbReference>
<protein>
    <recommendedName>
        <fullName evidence="4">BHLH domain-containing protein</fullName>
    </recommendedName>
</protein>
<dbReference type="SMART" id="SM00353">
    <property type="entry name" value="HLH"/>
    <property type="match status" value="1"/>
</dbReference>
<dbReference type="Gene3D" id="4.10.280.10">
    <property type="entry name" value="Helix-loop-helix DNA-binding domain"/>
    <property type="match status" value="1"/>
</dbReference>
<evidence type="ECO:0000259" key="4">
    <source>
        <dbReference type="PROSITE" id="PS50888"/>
    </source>
</evidence>
<feature type="region of interest" description="Disordered" evidence="3">
    <location>
        <begin position="232"/>
        <end position="260"/>
    </location>
</feature>
<dbReference type="PANTHER" id="PTHR10328:SF15">
    <property type="entry name" value="BHLH TRANSCRIPTION FACTOR"/>
    <property type="match status" value="1"/>
</dbReference>
<dbReference type="OrthoDB" id="8964853at2759"/>
<dbReference type="PROSITE" id="PS50888">
    <property type="entry name" value="BHLH"/>
    <property type="match status" value="1"/>
</dbReference>
<feature type="region of interest" description="Disordered" evidence="3">
    <location>
        <begin position="1"/>
        <end position="23"/>
    </location>
</feature>
<dbReference type="GO" id="GO:0090575">
    <property type="term" value="C:RNA polymerase II transcription regulator complex"/>
    <property type="evidence" value="ECO:0007669"/>
    <property type="project" value="TreeGrafter"/>
</dbReference>
<feature type="region of interest" description="Disordered" evidence="3">
    <location>
        <begin position="506"/>
        <end position="581"/>
    </location>
</feature>
<keyword evidence="1" id="KW-0238">DNA-binding</keyword>
<reference evidence="5 6" key="1">
    <citation type="journal article" date="2019" name="Nat. Ecol. Evol.">
        <title>Megaphylogeny resolves global patterns of mushroom evolution.</title>
        <authorList>
            <person name="Varga T."/>
            <person name="Krizsan K."/>
            <person name="Foldi C."/>
            <person name="Dima B."/>
            <person name="Sanchez-Garcia M."/>
            <person name="Sanchez-Ramirez S."/>
            <person name="Szollosi G.J."/>
            <person name="Szarkandi J.G."/>
            <person name="Papp V."/>
            <person name="Albert L."/>
            <person name="Andreopoulos W."/>
            <person name="Angelini C."/>
            <person name="Antonin V."/>
            <person name="Barry K.W."/>
            <person name="Bougher N.L."/>
            <person name="Buchanan P."/>
            <person name="Buyck B."/>
            <person name="Bense V."/>
            <person name="Catcheside P."/>
            <person name="Chovatia M."/>
            <person name="Cooper J."/>
            <person name="Damon W."/>
            <person name="Desjardin D."/>
            <person name="Finy P."/>
            <person name="Geml J."/>
            <person name="Haridas S."/>
            <person name="Hughes K."/>
            <person name="Justo A."/>
            <person name="Karasinski D."/>
            <person name="Kautmanova I."/>
            <person name="Kiss B."/>
            <person name="Kocsube S."/>
            <person name="Kotiranta H."/>
            <person name="LaButti K.M."/>
            <person name="Lechner B.E."/>
            <person name="Liimatainen K."/>
            <person name="Lipzen A."/>
            <person name="Lukacs Z."/>
            <person name="Mihaltcheva S."/>
            <person name="Morgado L.N."/>
            <person name="Niskanen T."/>
            <person name="Noordeloos M.E."/>
            <person name="Ohm R.A."/>
            <person name="Ortiz-Santana B."/>
            <person name="Ovrebo C."/>
            <person name="Racz N."/>
            <person name="Riley R."/>
            <person name="Savchenko A."/>
            <person name="Shiryaev A."/>
            <person name="Soop K."/>
            <person name="Spirin V."/>
            <person name="Szebenyi C."/>
            <person name="Tomsovsky M."/>
            <person name="Tulloss R.E."/>
            <person name="Uehling J."/>
            <person name="Grigoriev I.V."/>
            <person name="Vagvolgyi C."/>
            <person name="Papp T."/>
            <person name="Martin F.M."/>
            <person name="Miettinen O."/>
            <person name="Hibbett D.S."/>
            <person name="Nagy L.G."/>
        </authorList>
    </citation>
    <scope>NUCLEOTIDE SEQUENCE [LARGE SCALE GENOMIC DNA]</scope>
    <source>
        <strain evidence="5 6">CBS 121175</strain>
    </source>
</reference>
<dbReference type="GO" id="GO:0003700">
    <property type="term" value="F:DNA-binding transcription factor activity"/>
    <property type="evidence" value="ECO:0007669"/>
    <property type="project" value="TreeGrafter"/>
</dbReference>
<feature type="compositionally biased region" description="Low complexity" evidence="3">
    <location>
        <begin position="377"/>
        <end position="394"/>
    </location>
</feature>
<dbReference type="SUPFAM" id="SSF47459">
    <property type="entry name" value="HLH, helix-loop-helix DNA-binding domain"/>
    <property type="match status" value="1"/>
</dbReference>
<evidence type="ECO:0000313" key="5">
    <source>
        <dbReference type="EMBL" id="TFK28737.1"/>
    </source>
</evidence>
<dbReference type="STRING" id="230819.A0A5C3L7H6"/>
<feature type="domain" description="BHLH" evidence="4">
    <location>
        <begin position="441"/>
        <end position="492"/>
    </location>
</feature>
<accession>A0A5C3L7H6</accession>
<dbReference type="Pfam" id="PF00010">
    <property type="entry name" value="HLH"/>
    <property type="match status" value="1"/>
</dbReference>
<evidence type="ECO:0000256" key="1">
    <source>
        <dbReference type="ARBA" id="ARBA00023125"/>
    </source>
</evidence>
<sequence length="581" mass="63782">MREDSPTPNGTADLSTAKQHQQQTVALPPLTKSPALASLEWLQTQRRGSITDPSLHAASTPGTLKLGNPYRQPPEQTNSASSDTPLKPLRDLPDPRPASSYVFGDATVQQIQPLDHSSQLRKLLHSPSSEHNSLRPTVSHDSHHDSPRNGPVSSSSKDSNHMIVDHNERLGDLLNRRPQEPFDFNMRRHSIAVGVNAVHLPHLSATHGMKRKMSADRGIFAPVREDLDSHLVGPGVPSVMEVDSEGPAPKRRGSAIDTHRIAQLSLEDRRSSVDSRTPWFINERRESAPSLFPPGNGPPFHHSNSSSNNDSSQSRLPPSMAAFSWTSSNPSEVNNNTLPPVNGNGPSRLSDVIGPMNPIPPITYPPDRRMSIPDALPTSQSRSIPQPSRPPSRQDTGSSTQSNSGHMQRSNSQEDVLDMNGSNSLKIPGKDGATPYSRSPELRISHKLAERKRRKEMKELFDDLRDQLPADRGMKASKWEILTKAIEYVTALKANQHTMSTEMEALRRENDSLRQGSNMSAFNPPPNGSAHSIPYGQPQYPPPSVQHQSLPPNGLLPSHHTHTSSVNHVISQNGHRDVPPP</sequence>
<evidence type="ECO:0000256" key="2">
    <source>
        <dbReference type="ARBA" id="ARBA00023242"/>
    </source>
</evidence>
<feature type="compositionally biased region" description="Basic and acidic residues" evidence="3">
    <location>
        <begin position="138"/>
        <end position="147"/>
    </location>
</feature>
<feature type="compositionally biased region" description="Polar residues" evidence="3">
    <location>
        <begin position="74"/>
        <end position="84"/>
    </location>
</feature>
<name>A0A5C3L7H6_COPMA</name>
<dbReference type="PANTHER" id="PTHR10328">
    <property type="entry name" value="PROTEIN MAX MYC-ASSOCIATED FACTOR X"/>
    <property type="match status" value="1"/>
</dbReference>
<evidence type="ECO:0000313" key="6">
    <source>
        <dbReference type="Proteomes" id="UP000307440"/>
    </source>
</evidence>
<evidence type="ECO:0000256" key="3">
    <source>
        <dbReference type="SAM" id="MobiDB-lite"/>
    </source>
</evidence>
<dbReference type="Proteomes" id="UP000307440">
    <property type="component" value="Unassembled WGS sequence"/>
</dbReference>
<feature type="compositionally biased region" description="Polar residues" evidence="3">
    <location>
        <begin position="324"/>
        <end position="347"/>
    </location>
</feature>
<feature type="region of interest" description="Disordered" evidence="3">
    <location>
        <begin position="287"/>
        <end position="450"/>
    </location>
</feature>
<dbReference type="AlphaFoldDB" id="A0A5C3L7H6"/>
<dbReference type="GO" id="GO:0046983">
    <property type="term" value="F:protein dimerization activity"/>
    <property type="evidence" value="ECO:0007669"/>
    <property type="project" value="InterPro"/>
</dbReference>
<feature type="compositionally biased region" description="Polar residues" evidence="3">
    <location>
        <begin position="395"/>
        <end position="425"/>
    </location>
</feature>
<gene>
    <name evidence="5" type="ORF">FA15DRAFT_664773</name>
</gene>
<feature type="region of interest" description="Disordered" evidence="3">
    <location>
        <begin position="47"/>
        <end position="101"/>
    </location>
</feature>
<dbReference type="GO" id="GO:0045944">
    <property type="term" value="P:positive regulation of transcription by RNA polymerase II"/>
    <property type="evidence" value="ECO:0007669"/>
    <property type="project" value="TreeGrafter"/>
</dbReference>
<proteinExistence type="predicted"/>
<organism evidence="5 6">
    <name type="scientific">Coprinopsis marcescibilis</name>
    <name type="common">Agaric fungus</name>
    <name type="synonym">Psathyrella marcescibilis</name>
    <dbReference type="NCBI Taxonomy" id="230819"/>
    <lineage>
        <taxon>Eukaryota</taxon>
        <taxon>Fungi</taxon>
        <taxon>Dikarya</taxon>
        <taxon>Basidiomycota</taxon>
        <taxon>Agaricomycotina</taxon>
        <taxon>Agaricomycetes</taxon>
        <taxon>Agaricomycetidae</taxon>
        <taxon>Agaricales</taxon>
        <taxon>Agaricineae</taxon>
        <taxon>Psathyrellaceae</taxon>
        <taxon>Coprinopsis</taxon>
    </lineage>
</organism>
<dbReference type="GO" id="GO:0003677">
    <property type="term" value="F:DNA binding"/>
    <property type="evidence" value="ECO:0007669"/>
    <property type="project" value="UniProtKB-KW"/>
</dbReference>
<feature type="compositionally biased region" description="Low complexity" evidence="3">
    <location>
        <begin position="303"/>
        <end position="314"/>
    </location>
</feature>
<keyword evidence="2" id="KW-0539">Nucleus</keyword>
<dbReference type="EMBL" id="ML210153">
    <property type="protein sequence ID" value="TFK28737.1"/>
    <property type="molecule type" value="Genomic_DNA"/>
</dbReference>
<dbReference type="InterPro" id="IPR011598">
    <property type="entry name" value="bHLH_dom"/>
</dbReference>
<feature type="region of interest" description="Disordered" evidence="3">
    <location>
        <begin position="125"/>
        <end position="161"/>
    </location>
</feature>
<feature type="compositionally biased region" description="Polar residues" evidence="3">
    <location>
        <begin position="126"/>
        <end position="136"/>
    </location>
</feature>